<dbReference type="InterPro" id="IPR043746">
    <property type="entry name" value="DUF5691"/>
</dbReference>
<dbReference type="EMBL" id="WFLI01000070">
    <property type="protein sequence ID" value="KAB8058008.1"/>
    <property type="molecule type" value="Genomic_DNA"/>
</dbReference>
<evidence type="ECO:0000313" key="2">
    <source>
        <dbReference type="Proteomes" id="UP000468717"/>
    </source>
</evidence>
<protein>
    <submittedName>
        <fullName evidence="1">Uncharacterized protein</fullName>
    </submittedName>
</protein>
<proteinExistence type="predicted"/>
<name>A0A6I1HTG4_9BURK</name>
<evidence type="ECO:0000313" key="1">
    <source>
        <dbReference type="EMBL" id="KAB8058008.1"/>
    </source>
</evidence>
<dbReference type="Proteomes" id="UP000468717">
    <property type="component" value="Unassembled WGS sequence"/>
</dbReference>
<dbReference type="AlphaFoldDB" id="A0A6I1HTG4"/>
<comment type="caution">
    <text evidence="1">The sequence shown here is derived from an EMBL/GenBank/DDBJ whole genome shotgun (WGS) entry which is preliminary data.</text>
</comment>
<accession>A0A6I1HTG4</accession>
<sequence length="531" mass="58027">MSKLDAALQMGSSRARIAFEEELPEDLRSMVADYAGESRLWRAIGALELWTRAGYLPPAAVPATAISSTDTQEDALQACPPRAEAMLAHLLRDTHPPLRGEWLRLAALHRCRIPARLLPRMLEVGSSQQALRSAIVTVLGARGHWLARQHAQWTWASSTPGNDDGDSAAQWEAGTLTQRVLALRQLRARDPVAALQRLQASWSQESPEDRAMLLPCLSVSLSLADEAFLEAALDDRRKDVRLQAQQLLRTLPGCALQQRMLERLAPLLHLQRRKLFPDSLDVALPAASDKSMLRDGIGAQGRPQLGEKAGWLADMLASLSPLHWTELFDKSPAQCLKLALNNDFHGALVQGWSSALLWHMDAGTATPAAAAALGDWLQALTLLWLATDGVRVYYVRDFFSAYGALPAADAHSRLAQLVDACGPTWSDQQLPLLGVLADAARASSTPWPAALSLAVMQRLRTGLPAFSVPAWHFKPTLEAFAQVLDPAAMAACEAGWPTGSPAWASWQGPVDDMFSVIRFRHALSLSFQEQF</sequence>
<dbReference type="RefSeq" id="WP_152285322.1">
    <property type="nucleotide sequence ID" value="NZ_WFLI01000070.1"/>
</dbReference>
<reference evidence="1 2" key="1">
    <citation type="submission" date="2019-10" db="EMBL/GenBank/DDBJ databases">
        <title>Three novel species isolated from a subtropical stream in China.</title>
        <authorList>
            <person name="Lu H."/>
        </authorList>
    </citation>
    <scope>NUCLEOTIDE SEQUENCE [LARGE SCALE GENOMIC DNA]</scope>
    <source>
        <strain evidence="1 2">FT13W</strain>
    </source>
</reference>
<gene>
    <name evidence="1" type="ORF">GCN75_28355</name>
</gene>
<organism evidence="1 2">
    <name type="scientific">Janthinobacterium violaceinigrum</name>
    <dbReference type="NCBI Taxonomy" id="2654252"/>
    <lineage>
        <taxon>Bacteria</taxon>
        <taxon>Pseudomonadati</taxon>
        <taxon>Pseudomonadota</taxon>
        <taxon>Betaproteobacteria</taxon>
        <taxon>Burkholderiales</taxon>
        <taxon>Oxalobacteraceae</taxon>
        <taxon>Janthinobacterium</taxon>
    </lineage>
</organism>
<keyword evidence="2" id="KW-1185">Reference proteome</keyword>
<dbReference type="Pfam" id="PF18944">
    <property type="entry name" value="DUF5691"/>
    <property type="match status" value="1"/>
</dbReference>